<sequence length="68" mass="7613">MLCVVKVSAALAPVALEERVVHVVDMVFTWFMRCAREWCRHSLSVCRHSLLVVSTQSASGVDNVCMFT</sequence>
<keyword evidence="2" id="KW-1185">Reference proteome</keyword>
<reference evidence="1" key="1">
    <citation type="submission" date="2017-07" db="EMBL/GenBank/DDBJ databases">
        <title>Taro Niue Genome Assembly and Annotation.</title>
        <authorList>
            <person name="Atibalentja N."/>
            <person name="Keating K."/>
            <person name="Fields C.J."/>
        </authorList>
    </citation>
    <scope>NUCLEOTIDE SEQUENCE</scope>
    <source>
        <strain evidence="1">Niue_2</strain>
        <tissue evidence="1">Leaf</tissue>
    </source>
</reference>
<dbReference type="AlphaFoldDB" id="A0A843VDX4"/>
<gene>
    <name evidence="1" type="ORF">Taro_027190</name>
</gene>
<protein>
    <submittedName>
        <fullName evidence="1">Uncharacterized protein</fullName>
    </submittedName>
</protein>
<evidence type="ECO:0000313" key="2">
    <source>
        <dbReference type="Proteomes" id="UP000652761"/>
    </source>
</evidence>
<dbReference type="Proteomes" id="UP000652761">
    <property type="component" value="Unassembled WGS sequence"/>
</dbReference>
<organism evidence="1 2">
    <name type="scientific">Colocasia esculenta</name>
    <name type="common">Wild taro</name>
    <name type="synonym">Arum esculentum</name>
    <dbReference type="NCBI Taxonomy" id="4460"/>
    <lineage>
        <taxon>Eukaryota</taxon>
        <taxon>Viridiplantae</taxon>
        <taxon>Streptophyta</taxon>
        <taxon>Embryophyta</taxon>
        <taxon>Tracheophyta</taxon>
        <taxon>Spermatophyta</taxon>
        <taxon>Magnoliopsida</taxon>
        <taxon>Liliopsida</taxon>
        <taxon>Araceae</taxon>
        <taxon>Aroideae</taxon>
        <taxon>Colocasieae</taxon>
        <taxon>Colocasia</taxon>
    </lineage>
</organism>
<comment type="caution">
    <text evidence="1">The sequence shown here is derived from an EMBL/GenBank/DDBJ whole genome shotgun (WGS) entry which is preliminary data.</text>
</comment>
<accession>A0A843VDX4</accession>
<name>A0A843VDX4_COLES</name>
<evidence type="ECO:0000313" key="1">
    <source>
        <dbReference type="EMBL" id="MQL94538.1"/>
    </source>
</evidence>
<proteinExistence type="predicted"/>
<dbReference type="EMBL" id="NMUH01001688">
    <property type="protein sequence ID" value="MQL94538.1"/>
    <property type="molecule type" value="Genomic_DNA"/>
</dbReference>